<comment type="subcellular location">
    <subcellularLocation>
        <location evidence="1 6 7">Nucleus</location>
    </subcellularLocation>
</comment>
<dbReference type="SUPFAM" id="SSF46689">
    <property type="entry name" value="Homeodomain-like"/>
    <property type="match status" value="1"/>
</dbReference>
<evidence type="ECO:0000256" key="6">
    <source>
        <dbReference type="PROSITE-ProRule" id="PRU00108"/>
    </source>
</evidence>
<sequence>MEGMRDLSVSDSRSDSSMSPPPQQQLPSSQQTSWPQMPVDSNGLGFGGMMYPFATPLNTSTSSAPLPTSSSGANPFSFSDPQQYLYQNSQLYNSWAYSTAAYGFPYQGMYGGDFKDFKDSTLSTTAGSSAASTPTTASVSLPWAISHEGKKKRQPYKKDQISRLEYEYSCNPYLTNKRRTELSNQLMLDEKQVKVWFQNRRMKDKKIRQRVAGPFPRGPSVTPCMERLIN</sequence>
<reference evidence="10" key="2">
    <citation type="submission" date="2022-06" db="UniProtKB">
        <authorList>
            <consortium name="EnsemblMetazoa"/>
        </authorList>
    </citation>
    <scope>IDENTIFICATION</scope>
    <source>
        <strain evidence="10">DF5081</strain>
    </source>
</reference>
<evidence type="ECO:0000256" key="2">
    <source>
        <dbReference type="ARBA" id="ARBA00006317"/>
    </source>
</evidence>
<evidence type="ECO:0000256" key="5">
    <source>
        <dbReference type="ARBA" id="ARBA00023242"/>
    </source>
</evidence>
<reference evidence="11" key="1">
    <citation type="submission" date="2010-08" db="EMBL/GenBank/DDBJ databases">
        <authorList>
            <consortium name="Caenorhabditis japonica Sequencing Consortium"/>
            <person name="Wilson R.K."/>
        </authorList>
    </citation>
    <scope>NUCLEOTIDE SEQUENCE [LARGE SCALE GENOMIC DNA]</scope>
    <source>
        <strain evidence="11">DF5081</strain>
    </source>
</reference>
<name>A0A8R1IVB9_CAEJA</name>
<keyword evidence="3 6" id="KW-0238">DNA-binding</keyword>
<evidence type="ECO:0000259" key="9">
    <source>
        <dbReference type="PROSITE" id="PS50071"/>
    </source>
</evidence>
<keyword evidence="4 6" id="KW-0371">Homeobox</keyword>
<dbReference type="SMART" id="SM00389">
    <property type="entry name" value="HOX"/>
    <property type="match status" value="1"/>
</dbReference>
<comment type="similarity">
    <text evidence="2">Belongs to the Abd-B homeobox family.</text>
</comment>
<dbReference type="GO" id="GO:0005634">
    <property type="term" value="C:nucleus"/>
    <property type="evidence" value="ECO:0007669"/>
    <property type="project" value="UniProtKB-SubCell"/>
</dbReference>
<dbReference type="Gene3D" id="1.10.10.60">
    <property type="entry name" value="Homeodomain-like"/>
    <property type="match status" value="1"/>
</dbReference>
<evidence type="ECO:0000256" key="3">
    <source>
        <dbReference type="ARBA" id="ARBA00023125"/>
    </source>
</evidence>
<keyword evidence="11" id="KW-1185">Reference proteome</keyword>
<dbReference type="Proteomes" id="UP000005237">
    <property type="component" value="Unassembled WGS sequence"/>
</dbReference>
<dbReference type="InterPro" id="IPR046333">
    <property type="entry name" value="HXA10/ABDB-like"/>
</dbReference>
<dbReference type="PRINTS" id="PR00024">
    <property type="entry name" value="HOMEOBOX"/>
</dbReference>
<feature type="domain" description="Homeobox" evidence="9">
    <location>
        <begin position="147"/>
        <end position="207"/>
    </location>
</feature>
<dbReference type="InterPro" id="IPR020479">
    <property type="entry name" value="HD_metazoa"/>
</dbReference>
<dbReference type="CDD" id="cd00086">
    <property type="entry name" value="homeodomain"/>
    <property type="match status" value="1"/>
</dbReference>
<dbReference type="Pfam" id="PF00046">
    <property type="entry name" value="Homeodomain"/>
    <property type="match status" value="1"/>
</dbReference>
<keyword evidence="5 6" id="KW-0539">Nucleus</keyword>
<proteinExistence type="inferred from homology"/>
<dbReference type="PANTHER" id="PTHR45874:SF8">
    <property type="entry name" value="PROTEIN CBG23031"/>
    <property type="match status" value="1"/>
</dbReference>
<feature type="DNA-binding region" description="Homeobox" evidence="6">
    <location>
        <begin position="149"/>
        <end position="208"/>
    </location>
</feature>
<evidence type="ECO:0000256" key="4">
    <source>
        <dbReference type="ARBA" id="ARBA00023155"/>
    </source>
</evidence>
<organism evidence="10 11">
    <name type="scientific">Caenorhabditis japonica</name>
    <dbReference type="NCBI Taxonomy" id="281687"/>
    <lineage>
        <taxon>Eukaryota</taxon>
        <taxon>Metazoa</taxon>
        <taxon>Ecdysozoa</taxon>
        <taxon>Nematoda</taxon>
        <taxon>Chromadorea</taxon>
        <taxon>Rhabditida</taxon>
        <taxon>Rhabditina</taxon>
        <taxon>Rhabditomorpha</taxon>
        <taxon>Rhabditoidea</taxon>
        <taxon>Rhabditidae</taxon>
        <taxon>Peloderinae</taxon>
        <taxon>Caenorhabditis</taxon>
    </lineage>
</organism>
<evidence type="ECO:0000256" key="8">
    <source>
        <dbReference type="SAM" id="MobiDB-lite"/>
    </source>
</evidence>
<evidence type="ECO:0000313" key="10">
    <source>
        <dbReference type="EnsemblMetazoa" id="CJA38853.1"/>
    </source>
</evidence>
<accession>A0A8R1IVB9</accession>
<protein>
    <submittedName>
        <fullName evidence="10">Homeobox domain-containing protein</fullName>
    </submittedName>
</protein>
<dbReference type="InterPro" id="IPR009057">
    <property type="entry name" value="Homeodomain-like_sf"/>
</dbReference>
<dbReference type="GO" id="GO:0000981">
    <property type="term" value="F:DNA-binding transcription factor activity, RNA polymerase II-specific"/>
    <property type="evidence" value="ECO:0007669"/>
    <property type="project" value="InterPro"/>
</dbReference>
<dbReference type="AlphaFoldDB" id="A0A8R1IVB9"/>
<evidence type="ECO:0000256" key="7">
    <source>
        <dbReference type="RuleBase" id="RU000682"/>
    </source>
</evidence>
<dbReference type="GO" id="GO:0003677">
    <property type="term" value="F:DNA binding"/>
    <property type="evidence" value="ECO:0007669"/>
    <property type="project" value="UniProtKB-UniRule"/>
</dbReference>
<dbReference type="PROSITE" id="PS50071">
    <property type="entry name" value="HOMEOBOX_2"/>
    <property type="match status" value="1"/>
</dbReference>
<evidence type="ECO:0000256" key="1">
    <source>
        <dbReference type="ARBA" id="ARBA00004123"/>
    </source>
</evidence>
<dbReference type="PROSITE" id="PS00027">
    <property type="entry name" value="HOMEOBOX_1"/>
    <property type="match status" value="1"/>
</dbReference>
<dbReference type="PANTHER" id="PTHR45874">
    <property type="entry name" value="HOMEOBOX PROTEIN ABDOMINAL-B"/>
    <property type="match status" value="1"/>
</dbReference>
<evidence type="ECO:0000313" key="11">
    <source>
        <dbReference type="Proteomes" id="UP000005237"/>
    </source>
</evidence>
<dbReference type="InterPro" id="IPR001356">
    <property type="entry name" value="HD"/>
</dbReference>
<feature type="region of interest" description="Disordered" evidence="8">
    <location>
        <begin position="1"/>
        <end position="39"/>
    </location>
</feature>
<dbReference type="InterPro" id="IPR017970">
    <property type="entry name" value="Homeobox_CS"/>
</dbReference>
<feature type="compositionally biased region" description="Low complexity" evidence="8">
    <location>
        <begin position="25"/>
        <end position="36"/>
    </location>
</feature>
<feature type="compositionally biased region" description="Low complexity" evidence="8">
    <location>
        <begin position="9"/>
        <end position="18"/>
    </location>
</feature>
<dbReference type="EnsemblMetazoa" id="CJA38853.1">
    <property type="protein sequence ID" value="CJA38853.1"/>
    <property type="gene ID" value="WBGene00214700"/>
</dbReference>